<evidence type="ECO:0000313" key="8">
    <source>
        <dbReference type="Proteomes" id="UP001230908"/>
    </source>
</evidence>
<keyword evidence="8" id="KW-1185">Reference proteome</keyword>
<dbReference type="InterPro" id="IPR000914">
    <property type="entry name" value="SBP_5_dom"/>
</dbReference>
<name>A0ABU0ZRP7_9ACTN</name>
<protein>
    <submittedName>
        <fullName evidence="7">ABC transporter substrate-binding protein</fullName>
    </submittedName>
</protein>
<dbReference type="Gene3D" id="3.10.105.10">
    <property type="entry name" value="Dipeptide-binding Protein, Domain 3"/>
    <property type="match status" value="1"/>
</dbReference>
<dbReference type="PROSITE" id="PS51257">
    <property type="entry name" value="PROKAR_LIPOPROTEIN"/>
    <property type="match status" value="1"/>
</dbReference>
<dbReference type="Gene3D" id="3.40.190.10">
    <property type="entry name" value="Periplasmic binding protein-like II"/>
    <property type="match status" value="1"/>
</dbReference>
<evidence type="ECO:0000256" key="3">
    <source>
        <dbReference type="ARBA" id="ARBA00022448"/>
    </source>
</evidence>
<keyword evidence="4 5" id="KW-0732">Signal</keyword>
<evidence type="ECO:0000313" key="7">
    <source>
        <dbReference type="EMBL" id="MDQ7909009.1"/>
    </source>
</evidence>
<proteinExistence type="inferred from homology"/>
<dbReference type="Proteomes" id="UP001230908">
    <property type="component" value="Unassembled WGS sequence"/>
</dbReference>
<sequence length="522" mass="56232">MRTRFTTRALLPAAVLSVALAAAGCAGSTPSSTADKIRVGVVGLDFSNIDPGVGFARQVDAFMLETLMKLSPTGEVEPNLAESVEQTDDVTYVYHLRDDVKFSSGRALTAEDVVASINYERKPEFSESFRYSDIADVKARDDQTVVVTLKAPTASFQYVFALNGYIFDAQHQSKNAKDFGKPGTGVIGTGPYVLDELDSTNGKATFTANPDYWGGQPKIATATLQGFADENSEALAFRTGELDVVFPSDVRSFEATAGTKVTSVPGTRQGIFWMNVGVAPWNDVHVRRAVAYAINKDDIINVIGGNAVADSTLIPPAQLLSIASQQEVDALIGSLPTYNFDLDKAKGELSQSAYPQGFSAELKTPSYGGYVETAQAIAGQLKKLGIDITVTVQSEAQYENTFSKPHSEVPISYTYFNNRTPDPGGMPRLALHSSATAVGQNNFADYVNPKVDDLIHKADATTDAAKRFGYYSELLKIVGEDVPYVPLYAGNINVALSGAFEWKDFSAFSSDVTPYILQISPK</sequence>
<dbReference type="InterPro" id="IPR030678">
    <property type="entry name" value="Peptide/Ni-bd"/>
</dbReference>
<dbReference type="InterPro" id="IPR023765">
    <property type="entry name" value="SBP_5_CS"/>
</dbReference>
<evidence type="ECO:0000256" key="2">
    <source>
        <dbReference type="ARBA" id="ARBA00005695"/>
    </source>
</evidence>
<evidence type="ECO:0000256" key="1">
    <source>
        <dbReference type="ARBA" id="ARBA00004193"/>
    </source>
</evidence>
<evidence type="ECO:0000256" key="5">
    <source>
        <dbReference type="SAM" id="SignalP"/>
    </source>
</evidence>
<feature type="signal peptide" evidence="5">
    <location>
        <begin position="1"/>
        <end position="21"/>
    </location>
</feature>
<dbReference type="InterPro" id="IPR039424">
    <property type="entry name" value="SBP_5"/>
</dbReference>
<organism evidence="7 8">
    <name type="scientific">Phytohabitans maris</name>
    <dbReference type="NCBI Taxonomy" id="3071409"/>
    <lineage>
        <taxon>Bacteria</taxon>
        <taxon>Bacillati</taxon>
        <taxon>Actinomycetota</taxon>
        <taxon>Actinomycetes</taxon>
        <taxon>Micromonosporales</taxon>
        <taxon>Micromonosporaceae</taxon>
    </lineage>
</organism>
<dbReference type="PANTHER" id="PTHR30290">
    <property type="entry name" value="PERIPLASMIC BINDING COMPONENT OF ABC TRANSPORTER"/>
    <property type="match status" value="1"/>
</dbReference>
<accession>A0ABU0ZRP7</accession>
<comment type="similarity">
    <text evidence="2">Belongs to the bacterial solute-binding protein 5 family.</text>
</comment>
<dbReference type="PIRSF" id="PIRSF002741">
    <property type="entry name" value="MppA"/>
    <property type="match status" value="1"/>
</dbReference>
<dbReference type="PROSITE" id="PS01040">
    <property type="entry name" value="SBP_BACTERIAL_5"/>
    <property type="match status" value="1"/>
</dbReference>
<evidence type="ECO:0000256" key="4">
    <source>
        <dbReference type="ARBA" id="ARBA00022729"/>
    </source>
</evidence>
<feature type="domain" description="Solute-binding protein family 5" evidence="6">
    <location>
        <begin position="75"/>
        <end position="434"/>
    </location>
</feature>
<evidence type="ECO:0000259" key="6">
    <source>
        <dbReference type="Pfam" id="PF00496"/>
    </source>
</evidence>
<dbReference type="PANTHER" id="PTHR30290:SF10">
    <property type="entry name" value="PERIPLASMIC OLIGOPEPTIDE-BINDING PROTEIN-RELATED"/>
    <property type="match status" value="1"/>
</dbReference>
<dbReference type="SUPFAM" id="SSF53850">
    <property type="entry name" value="Periplasmic binding protein-like II"/>
    <property type="match status" value="1"/>
</dbReference>
<dbReference type="RefSeq" id="WP_308716273.1">
    <property type="nucleotide sequence ID" value="NZ_JAVHUY010000036.1"/>
</dbReference>
<dbReference type="EMBL" id="JAVHUY010000036">
    <property type="protein sequence ID" value="MDQ7909009.1"/>
    <property type="molecule type" value="Genomic_DNA"/>
</dbReference>
<comment type="subcellular location">
    <subcellularLocation>
        <location evidence="1">Cell membrane</location>
        <topology evidence="1">Lipid-anchor</topology>
    </subcellularLocation>
</comment>
<keyword evidence="3" id="KW-0813">Transport</keyword>
<dbReference type="CDD" id="cd00995">
    <property type="entry name" value="PBP2_NikA_DppA_OppA_like"/>
    <property type="match status" value="1"/>
</dbReference>
<dbReference type="Pfam" id="PF00496">
    <property type="entry name" value="SBP_bac_5"/>
    <property type="match status" value="1"/>
</dbReference>
<comment type="caution">
    <text evidence="7">The sequence shown here is derived from an EMBL/GenBank/DDBJ whole genome shotgun (WGS) entry which is preliminary data.</text>
</comment>
<reference evidence="7 8" key="1">
    <citation type="submission" date="2023-08" db="EMBL/GenBank/DDBJ databases">
        <title>Phytohabitans sansha sp. nov., isolated from marine sediment.</title>
        <authorList>
            <person name="Zhao Y."/>
            <person name="Yi K."/>
        </authorList>
    </citation>
    <scope>NUCLEOTIDE SEQUENCE [LARGE SCALE GENOMIC DNA]</scope>
    <source>
        <strain evidence="7 8">ZYX-F-186</strain>
    </source>
</reference>
<feature type="chain" id="PRO_5046314159" evidence="5">
    <location>
        <begin position="22"/>
        <end position="522"/>
    </location>
</feature>
<gene>
    <name evidence="7" type="ORF">RB614_31245</name>
</gene>